<evidence type="ECO:0000256" key="1">
    <source>
        <dbReference type="ARBA" id="ARBA00004651"/>
    </source>
</evidence>
<sequence length="257" mass="28296">MSSDTLVKTDSASTASPSYKLNKEYLKSFIPALTYTVSRPAAWNKKDWTRFSIAIAGTGAVLLADWEIRNAVQHNKTNFADGVAKVVEPFGNTYGTYLFPAMYAIGAITKQPRFESAGLTGMKSLVISTIVYTASKKLIRRNRPDAAASSWDYAAPFAKPRYTSSPSGHSNTIFTVATALALEFQDHKWVPPLVYSLASVTAISRIYHNRHWASDVVLGSLMGHFVTKAVWKASQKKIKNVCCLKCPRLLPAALLNR</sequence>
<reference evidence="8 9" key="1">
    <citation type="submission" date="2022-02" db="EMBL/GenBank/DDBJ databases">
        <authorList>
            <person name="Min J."/>
        </authorList>
    </citation>
    <scope>NUCLEOTIDE SEQUENCE [LARGE SCALE GENOMIC DNA]</scope>
    <source>
        <strain evidence="8 9">GR10-1</strain>
    </source>
</reference>
<dbReference type="RefSeq" id="WP_240826920.1">
    <property type="nucleotide sequence ID" value="NZ_JAKWBL010000001.1"/>
</dbReference>
<accession>A0ABS9SGQ4</accession>
<evidence type="ECO:0000256" key="3">
    <source>
        <dbReference type="ARBA" id="ARBA00022692"/>
    </source>
</evidence>
<evidence type="ECO:0000313" key="9">
    <source>
        <dbReference type="Proteomes" id="UP001202248"/>
    </source>
</evidence>
<dbReference type="Gene3D" id="1.20.144.10">
    <property type="entry name" value="Phosphatidic acid phosphatase type 2/haloperoxidase"/>
    <property type="match status" value="1"/>
</dbReference>
<evidence type="ECO:0000256" key="4">
    <source>
        <dbReference type="ARBA" id="ARBA00022801"/>
    </source>
</evidence>
<dbReference type="Pfam" id="PF01569">
    <property type="entry name" value="PAP2"/>
    <property type="match status" value="1"/>
</dbReference>
<organism evidence="8 9">
    <name type="scientific">Niabella ginsengisoli</name>
    <dbReference type="NCBI Taxonomy" id="522298"/>
    <lineage>
        <taxon>Bacteria</taxon>
        <taxon>Pseudomonadati</taxon>
        <taxon>Bacteroidota</taxon>
        <taxon>Chitinophagia</taxon>
        <taxon>Chitinophagales</taxon>
        <taxon>Chitinophagaceae</taxon>
        <taxon>Niabella</taxon>
    </lineage>
</organism>
<keyword evidence="6" id="KW-0472">Membrane</keyword>
<dbReference type="InterPro" id="IPR000326">
    <property type="entry name" value="PAP2/HPO"/>
</dbReference>
<dbReference type="PANTHER" id="PTHR14969">
    <property type="entry name" value="SPHINGOSINE-1-PHOSPHATE PHOSPHOHYDROLASE"/>
    <property type="match status" value="1"/>
</dbReference>
<keyword evidence="4" id="KW-0378">Hydrolase</keyword>
<keyword evidence="5" id="KW-1133">Transmembrane helix</keyword>
<evidence type="ECO:0000313" key="8">
    <source>
        <dbReference type="EMBL" id="MCH5597539.1"/>
    </source>
</evidence>
<evidence type="ECO:0000256" key="5">
    <source>
        <dbReference type="ARBA" id="ARBA00022989"/>
    </source>
</evidence>
<protein>
    <submittedName>
        <fullName evidence="8">Phosphatase PAP2 family protein</fullName>
    </submittedName>
</protein>
<proteinExistence type="predicted"/>
<dbReference type="SUPFAM" id="SSF48317">
    <property type="entry name" value="Acid phosphatase/Vanadium-dependent haloperoxidase"/>
    <property type="match status" value="1"/>
</dbReference>
<feature type="domain" description="Phosphatidic acid phosphatase type 2/haloperoxidase" evidence="7">
    <location>
        <begin position="117"/>
        <end position="231"/>
    </location>
</feature>
<keyword evidence="2" id="KW-1003">Cell membrane</keyword>
<evidence type="ECO:0000259" key="7">
    <source>
        <dbReference type="SMART" id="SM00014"/>
    </source>
</evidence>
<dbReference type="PANTHER" id="PTHR14969:SF62">
    <property type="entry name" value="DECAPRENYLPHOSPHORYL-5-PHOSPHORIBOSE PHOSPHATASE RV3807C-RELATED"/>
    <property type="match status" value="1"/>
</dbReference>
<name>A0ABS9SGQ4_9BACT</name>
<evidence type="ECO:0000256" key="2">
    <source>
        <dbReference type="ARBA" id="ARBA00022475"/>
    </source>
</evidence>
<keyword evidence="3" id="KW-0812">Transmembrane</keyword>
<dbReference type="EMBL" id="JAKWBL010000001">
    <property type="protein sequence ID" value="MCH5597539.1"/>
    <property type="molecule type" value="Genomic_DNA"/>
</dbReference>
<comment type="caution">
    <text evidence="8">The sequence shown here is derived from an EMBL/GenBank/DDBJ whole genome shotgun (WGS) entry which is preliminary data.</text>
</comment>
<dbReference type="SMART" id="SM00014">
    <property type="entry name" value="acidPPc"/>
    <property type="match status" value="1"/>
</dbReference>
<keyword evidence="9" id="KW-1185">Reference proteome</keyword>
<dbReference type="Proteomes" id="UP001202248">
    <property type="component" value="Unassembled WGS sequence"/>
</dbReference>
<comment type="subcellular location">
    <subcellularLocation>
        <location evidence="1">Cell membrane</location>
        <topology evidence="1">Multi-pass membrane protein</topology>
    </subcellularLocation>
</comment>
<evidence type="ECO:0000256" key="6">
    <source>
        <dbReference type="ARBA" id="ARBA00023136"/>
    </source>
</evidence>
<dbReference type="InterPro" id="IPR036938">
    <property type="entry name" value="PAP2/HPO_sf"/>
</dbReference>
<gene>
    <name evidence="8" type="ORF">MKP09_06280</name>
</gene>